<dbReference type="InterPro" id="IPR046700">
    <property type="entry name" value="DUF6570"/>
</dbReference>
<dbReference type="EMBL" id="JAYKXP010000160">
    <property type="protein sequence ID" value="KAK7021858.1"/>
    <property type="molecule type" value="Genomic_DNA"/>
</dbReference>
<accession>A0AAW0B8K3</accession>
<dbReference type="AlphaFoldDB" id="A0AAW0B8K3"/>
<reference evidence="3 4" key="1">
    <citation type="submission" date="2024-01" db="EMBL/GenBank/DDBJ databases">
        <title>A draft genome for a cacao thread blight-causing isolate of Paramarasmius palmivorus.</title>
        <authorList>
            <person name="Baruah I.K."/>
            <person name="Bukari Y."/>
            <person name="Amoako-Attah I."/>
            <person name="Meinhardt L.W."/>
            <person name="Bailey B.A."/>
            <person name="Cohen S.P."/>
        </authorList>
    </citation>
    <scope>NUCLEOTIDE SEQUENCE [LARGE SCALE GENOMIC DNA]</scope>
    <source>
        <strain evidence="3 4">GH-12</strain>
    </source>
</reference>
<feature type="domain" description="DUF6570" evidence="2">
    <location>
        <begin position="4"/>
        <end position="89"/>
    </location>
</feature>
<keyword evidence="4" id="KW-1185">Reference proteome</keyword>
<evidence type="ECO:0000256" key="1">
    <source>
        <dbReference type="SAM" id="MobiDB-lite"/>
    </source>
</evidence>
<sequence length="91" mass="10089">MGGRIPKQALANEKLLVARVRHTACFVRIGTSGQKMKANAMAFEAPIPKVYDVLPPPRSDIDEVLAILFTGPSQPSTEDYQRTPLREIVRN</sequence>
<dbReference type="Pfam" id="PF20209">
    <property type="entry name" value="DUF6570"/>
    <property type="match status" value="1"/>
</dbReference>
<name>A0AAW0B8K3_9AGAR</name>
<evidence type="ECO:0000313" key="3">
    <source>
        <dbReference type="EMBL" id="KAK7021858.1"/>
    </source>
</evidence>
<feature type="compositionally biased region" description="Basic and acidic residues" evidence="1">
    <location>
        <begin position="79"/>
        <end position="91"/>
    </location>
</feature>
<evidence type="ECO:0000313" key="4">
    <source>
        <dbReference type="Proteomes" id="UP001383192"/>
    </source>
</evidence>
<comment type="caution">
    <text evidence="3">The sequence shown here is derived from an EMBL/GenBank/DDBJ whole genome shotgun (WGS) entry which is preliminary data.</text>
</comment>
<feature type="region of interest" description="Disordered" evidence="1">
    <location>
        <begin position="72"/>
        <end position="91"/>
    </location>
</feature>
<gene>
    <name evidence="3" type="ORF">VNI00_017205</name>
</gene>
<protein>
    <recommendedName>
        <fullName evidence="2">DUF6570 domain-containing protein</fullName>
    </recommendedName>
</protein>
<dbReference type="Proteomes" id="UP001383192">
    <property type="component" value="Unassembled WGS sequence"/>
</dbReference>
<proteinExistence type="predicted"/>
<organism evidence="3 4">
    <name type="scientific">Paramarasmius palmivorus</name>
    <dbReference type="NCBI Taxonomy" id="297713"/>
    <lineage>
        <taxon>Eukaryota</taxon>
        <taxon>Fungi</taxon>
        <taxon>Dikarya</taxon>
        <taxon>Basidiomycota</taxon>
        <taxon>Agaricomycotina</taxon>
        <taxon>Agaricomycetes</taxon>
        <taxon>Agaricomycetidae</taxon>
        <taxon>Agaricales</taxon>
        <taxon>Marasmiineae</taxon>
        <taxon>Marasmiaceae</taxon>
        <taxon>Paramarasmius</taxon>
    </lineage>
</organism>
<evidence type="ECO:0000259" key="2">
    <source>
        <dbReference type="Pfam" id="PF20209"/>
    </source>
</evidence>